<protein>
    <submittedName>
        <fullName evidence="2">Uncharacterized protein</fullName>
    </submittedName>
</protein>
<evidence type="ECO:0000313" key="3">
    <source>
        <dbReference type="Proteomes" id="UP001144612"/>
    </source>
</evidence>
<reference evidence="2" key="1">
    <citation type="submission" date="2022-12" db="EMBL/GenBank/DDBJ databases">
        <title>Clostridium sp. nov., isolated from industrial wastewater.</title>
        <authorList>
            <person name="Jiayan W."/>
        </authorList>
    </citation>
    <scope>NUCLEOTIDE SEQUENCE</scope>
    <source>
        <strain evidence="2">ZC22-4</strain>
    </source>
</reference>
<feature type="signal peptide" evidence="1">
    <location>
        <begin position="1"/>
        <end position="29"/>
    </location>
</feature>
<evidence type="ECO:0000313" key="2">
    <source>
        <dbReference type="EMBL" id="MCY6958888.1"/>
    </source>
</evidence>
<proteinExistence type="predicted"/>
<sequence>MKSKKIISCLMALSIVGTSSLIFGGTAKATTIKNGVQTTNTTNLSQKVRSNYISNKGYDFNVTKDGYDSLGVTIYPEDYESHSYRADIRFCDNNNRRLDRIEDTTRCVAYRHWFSSYTDWTQAHVYLYADDDLLGIETIYR</sequence>
<evidence type="ECO:0000256" key="1">
    <source>
        <dbReference type="SAM" id="SignalP"/>
    </source>
</evidence>
<feature type="chain" id="PRO_5046742872" evidence="1">
    <location>
        <begin position="30"/>
        <end position="141"/>
    </location>
</feature>
<dbReference type="RefSeq" id="WP_268061301.1">
    <property type="nucleotide sequence ID" value="NZ_JAPQFJ010000008.1"/>
</dbReference>
<keyword evidence="3" id="KW-1185">Reference proteome</keyword>
<dbReference type="EMBL" id="JAPQFJ010000008">
    <property type="protein sequence ID" value="MCY6958888.1"/>
    <property type="molecule type" value="Genomic_DNA"/>
</dbReference>
<keyword evidence="1" id="KW-0732">Signal</keyword>
<dbReference type="Proteomes" id="UP001144612">
    <property type="component" value="Unassembled WGS sequence"/>
</dbReference>
<name>A0ABT4D9A1_9CLOT</name>
<comment type="caution">
    <text evidence="2">The sequence shown here is derived from an EMBL/GenBank/DDBJ whole genome shotgun (WGS) entry which is preliminary data.</text>
</comment>
<gene>
    <name evidence="2" type="ORF">OW729_09760</name>
</gene>
<organism evidence="2 3">
    <name type="scientific">Clostridium brassicae</name>
    <dbReference type="NCBI Taxonomy" id="2999072"/>
    <lineage>
        <taxon>Bacteria</taxon>
        <taxon>Bacillati</taxon>
        <taxon>Bacillota</taxon>
        <taxon>Clostridia</taxon>
        <taxon>Eubacteriales</taxon>
        <taxon>Clostridiaceae</taxon>
        <taxon>Clostridium</taxon>
    </lineage>
</organism>
<accession>A0ABT4D9A1</accession>